<evidence type="ECO:0008006" key="3">
    <source>
        <dbReference type="Google" id="ProtNLM"/>
    </source>
</evidence>
<evidence type="ECO:0000313" key="1">
    <source>
        <dbReference type="EMBL" id="GMA31759.1"/>
    </source>
</evidence>
<keyword evidence="2" id="KW-1185">Reference proteome</keyword>
<dbReference type="Proteomes" id="UP001157161">
    <property type="component" value="Unassembled WGS sequence"/>
</dbReference>
<reference evidence="1" key="1">
    <citation type="journal article" date="2014" name="Int. J. Syst. Evol. Microbiol.">
        <title>Complete genome sequence of Corynebacterium casei LMG S-19264T (=DSM 44701T), isolated from a smear-ripened cheese.</title>
        <authorList>
            <consortium name="US DOE Joint Genome Institute (JGI-PGF)"/>
            <person name="Walter F."/>
            <person name="Albersmeier A."/>
            <person name="Kalinowski J."/>
            <person name="Ruckert C."/>
        </authorList>
    </citation>
    <scope>NUCLEOTIDE SEQUENCE</scope>
    <source>
        <strain evidence="1">NBRC 112290</strain>
    </source>
</reference>
<protein>
    <recommendedName>
        <fullName evidence="3">DUF3046 domain-containing protein</fullName>
    </recommendedName>
</protein>
<accession>A0AA37XEM9</accession>
<dbReference type="Pfam" id="PF11248">
    <property type="entry name" value="DUF3046"/>
    <property type="match status" value="1"/>
</dbReference>
<dbReference type="InterPro" id="IPR021408">
    <property type="entry name" value="DUF3046"/>
</dbReference>
<comment type="caution">
    <text evidence="1">The sequence shown here is derived from an EMBL/GenBank/DDBJ whole genome shotgun (WGS) entry which is preliminary data.</text>
</comment>
<dbReference type="EMBL" id="BSUM01000001">
    <property type="protein sequence ID" value="GMA31759.1"/>
    <property type="molecule type" value="Genomic_DNA"/>
</dbReference>
<dbReference type="AlphaFoldDB" id="A0AA37XEM9"/>
<proteinExistence type="predicted"/>
<evidence type="ECO:0000313" key="2">
    <source>
        <dbReference type="Proteomes" id="UP001157161"/>
    </source>
</evidence>
<sequence length="68" mass="7384">MDQAFGPTYARSLAGDLVISALDGRTPEQALAGGVAPREVWEAVCEATGQPDAVRWLHRAEPGRPRRR</sequence>
<name>A0AA37XEM9_9MICO</name>
<organism evidence="1 2">
    <name type="scientific">Litorihabitans aurantiacus</name>
    <dbReference type="NCBI Taxonomy" id="1930061"/>
    <lineage>
        <taxon>Bacteria</taxon>
        <taxon>Bacillati</taxon>
        <taxon>Actinomycetota</taxon>
        <taxon>Actinomycetes</taxon>
        <taxon>Micrococcales</taxon>
        <taxon>Beutenbergiaceae</taxon>
        <taxon>Litorihabitans</taxon>
    </lineage>
</organism>
<gene>
    <name evidence="1" type="ORF">GCM10025875_17510</name>
</gene>
<reference evidence="1" key="2">
    <citation type="submission" date="2023-02" db="EMBL/GenBank/DDBJ databases">
        <authorList>
            <person name="Sun Q."/>
            <person name="Mori K."/>
        </authorList>
    </citation>
    <scope>NUCLEOTIDE SEQUENCE</scope>
    <source>
        <strain evidence="1">NBRC 112290</strain>
    </source>
</reference>